<keyword evidence="2" id="KW-1185">Reference proteome</keyword>
<sequence>MISCADNPTTNVETRPYDSLKSRMELYLQNRESGRMILESVEHGPLIWPTIEENGVIRTKKYDEPVAKDLWEKSSTTNARKKALLVKAQGNGKVLNEKELEFLVDPGIAEGPVTQSVITHNATYQADDLDVYDSDCDEISTAKAVLMANLSSFGSDVLSEVPISDNTNNDKLNQSVQKM</sequence>
<dbReference type="EMBL" id="BQNB010018485">
    <property type="protein sequence ID" value="GJT74941.1"/>
    <property type="molecule type" value="Genomic_DNA"/>
</dbReference>
<proteinExistence type="predicted"/>
<dbReference type="Proteomes" id="UP001151760">
    <property type="component" value="Unassembled WGS sequence"/>
</dbReference>
<reference evidence="1" key="1">
    <citation type="journal article" date="2022" name="Int. J. Mol. Sci.">
        <title>Draft Genome of Tanacetum Coccineum: Genomic Comparison of Closely Related Tanacetum-Family Plants.</title>
        <authorList>
            <person name="Yamashiro T."/>
            <person name="Shiraishi A."/>
            <person name="Nakayama K."/>
            <person name="Satake H."/>
        </authorList>
    </citation>
    <scope>NUCLEOTIDE SEQUENCE</scope>
</reference>
<protein>
    <submittedName>
        <fullName evidence="1">Uncharacterized protein</fullName>
    </submittedName>
</protein>
<name>A0ABQ5GGT4_9ASTR</name>
<organism evidence="1 2">
    <name type="scientific">Tanacetum coccineum</name>
    <dbReference type="NCBI Taxonomy" id="301880"/>
    <lineage>
        <taxon>Eukaryota</taxon>
        <taxon>Viridiplantae</taxon>
        <taxon>Streptophyta</taxon>
        <taxon>Embryophyta</taxon>
        <taxon>Tracheophyta</taxon>
        <taxon>Spermatophyta</taxon>
        <taxon>Magnoliopsida</taxon>
        <taxon>eudicotyledons</taxon>
        <taxon>Gunneridae</taxon>
        <taxon>Pentapetalae</taxon>
        <taxon>asterids</taxon>
        <taxon>campanulids</taxon>
        <taxon>Asterales</taxon>
        <taxon>Asteraceae</taxon>
        <taxon>Asteroideae</taxon>
        <taxon>Anthemideae</taxon>
        <taxon>Anthemidinae</taxon>
        <taxon>Tanacetum</taxon>
    </lineage>
</organism>
<gene>
    <name evidence="1" type="ORF">Tco_1041666</name>
</gene>
<accession>A0ABQ5GGT4</accession>
<reference evidence="1" key="2">
    <citation type="submission" date="2022-01" db="EMBL/GenBank/DDBJ databases">
        <authorList>
            <person name="Yamashiro T."/>
            <person name="Shiraishi A."/>
            <person name="Satake H."/>
            <person name="Nakayama K."/>
        </authorList>
    </citation>
    <scope>NUCLEOTIDE SEQUENCE</scope>
</reference>
<comment type="caution">
    <text evidence="1">The sequence shown here is derived from an EMBL/GenBank/DDBJ whole genome shotgun (WGS) entry which is preliminary data.</text>
</comment>
<evidence type="ECO:0000313" key="1">
    <source>
        <dbReference type="EMBL" id="GJT74941.1"/>
    </source>
</evidence>
<evidence type="ECO:0000313" key="2">
    <source>
        <dbReference type="Proteomes" id="UP001151760"/>
    </source>
</evidence>